<dbReference type="SUPFAM" id="SSF52540">
    <property type="entry name" value="P-loop containing nucleoside triphosphate hydrolases"/>
    <property type="match status" value="1"/>
</dbReference>
<dbReference type="NCBIfam" id="TIGR03348">
    <property type="entry name" value="VI_IcmF"/>
    <property type="match status" value="1"/>
</dbReference>
<evidence type="ECO:0000313" key="8">
    <source>
        <dbReference type="Proteomes" id="UP000574067"/>
    </source>
</evidence>
<feature type="domain" description="IcmF-related" evidence="4">
    <location>
        <begin position="490"/>
        <end position="847"/>
    </location>
</feature>
<feature type="transmembrane region" description="Helical" evidence="2">
    <location>
        <begin position="38"/>
        <end position="57"/>
    </location>
</feature>
<name>A0A848FKE4_9BURK</name>
<comment type="caution">
    <text evidence="7">The sequence shown here is derived from an EMBL/GenBank/DDBJ whole genome shotgun (WGS) entry which is preliminary data.</text>
</comment>
<evidence type="ECO:0000256" key="1">
    <source>
        <dbReference type="SAM" id="Coils"/>
    </source>
</evidence>
<dbReference type="EMBL" id="JABBFW010000040">
    <property type="protein sequence ID" value="NML18799.1"/>
    <property type="molecule type" value="Genomic_DNA"/>
</dbReference>
<dbReference type="Proteomes" id="UP000574067">
    <property type="component" value="Unassembled WGS sequence"/>
</dbReference>
<proteinExistence type="predicted"/>
<organism evidence="7 8">
    <name type="scientific">Azohydromonas caseinilytica</name>
    <dbReference type="NCBI Taxonomy" id="2728836"/>
    <lineage>
        <taxon>Bacteria</taxon>
        <taxon>Pseudomonadati</taxon>
        <taxon>Pseudomonadota</taxon>
        <taxon>Betaproteobacteria</taxon>
        <taxon>Burkholderiales</taxon>
        <taxon>Sphaerotilaceae</taxon>
        <taxon>Azohydromonas</taxon>
    </lineage>
</organism>
<evidence type="ECO:0000259" key="5">
    <source>
        <dbReference type="Pfam" id="PF14331"/>
    </source>
</evidence>
<dbReference type="InterPro" id="IPR027417">
    <property type="entry name" value="P-loop_NTPase"/>
</dbReference>
<feature type="domain" description="Type VI secretion system component TssM1 helical" evidence="6">
    <location>
        <begin position="1006"/>
        <end position="1095"/>
    </location>
</feature>
<dbReference type="PANTHER" id="PTHR36153">
    <property type="entry name" value="INNER MEMBRANE PROTEIN-RELATED"/>
    <property type="match status" value="1"/>
</dbReference>
<feature type="domain" description="Type VI secretion system IcmF C-terminal" evidence="3">
    <location>
        <begin position="1123"/>
        <end position="1224"/>
    </location>
</feature>
<keyword evidence="2" id="KW-1133">Transmembrane helix</keyword>
<keyword evidence="2" id="KW-0472">Membrane</keyword>
<keyword evidence="2" id="KW-0812">Transmembrane</keyword>
<feature type="transmembrane region" description="Helical" evidence="2">
    <location>
        <begin position="439"/>
        <end position="460"/>
    </location>
</feature>
<dbReference type="InterPro" id="IPR017731">
    <property type="entry name" value="TssM1-like"/>
</dbReference>
<evidence type="ECO:0000313" key="7">
    <source>
        <dbReference type="EMBL" id="NML18799.1"/>
    </source>
</evidence>
<evidence type="ECO:0000259" key="6">
    <source>
        <dbReference type="Pfam" id="PF21070"/>
    </source>
</evidence>
<accession>A0A848FKE4</accession>
<evidence type="ECO:0000259" key="3">
    <source>
        <dbReference type="Pfam" id="PF06744"/>
    </source>
</evidence>
<dbReference type="InterPro" id="IPR048677">
    <property type="entry name" value="TssM1_hel"/>
</dbReference>
<feature type="coiled-coil region" evidence="1">
    <location>
        <begin position="476"/>
        <end position="503"/>
    </location>
</feature>
<dbReference type="Pfam" id="PF06761">
    <property type="entry name" value="IcmF-related"/>
    <property type="match status" value="1"/>
</dbReference>
<reference evidence="7 8" key="1">
    <citation type="submission" date="2020-04" db="EMBL/GenBank/DDBJ databases">
        <title>Azohydromonas sp. isolated from soil.</title>
        <authorList>
            <person name="Dahal R.H."/>
        </authorList>
    </citation>
    <scope>NUCLEOTIDE SEQUENCE [LARGE SCALE GENOMIC DNA]</scope>
    <source>
        <strain evidence="7 8">G-1-1-14</strain>
    </source>
</reference>
<keyword evidence="8" id="KW-1185">Reference proteome</keyword>
<keyword evidence="1" id="KW-0175">Coiled coil</keyword>
<dbReference type="InterPro" id="IPR009612">
    <property type="entry name" value="IcmF-rel"/>
</dbReference>
<gene>
    <name evidence="7" type="primary">tssM</name>
    <name evidence="7" type="ORF">HHL10_27900</name>
</gene>
<dbReference type="InterPro" id="IPR053156">
    <property type="entry name" value="T6SS_TssM-like"/>
</dbReference>
<dbReference type="InterPro" id="IPR010623">
    <property type="entry name" value="IcmF_C"/>
</dbReference>
<dbReference type="Pfam" id="PF06744">
    <property type="entry name" value="IcmF_C"/>
    <property type="match status" value="1"/>
</dbReference>
<dbReference type="AlphaFoldDB" id="A0A848FKE4"/>
<dbReference type="Pfam" id="PF21070">
    <property type="entry name" value="IcmF_helical"/>
    <property type="match status" value="1"/>
</dbReference>
<dbReference type="PANTHER" id="PTHR36153:SF1">
    <property type="entry name" value="TYPE VI SECRETION SYSTEM COMPONENT TSSM1"/>
    <property type="match status" value="1"/>
</dbReference>
<protein>
    <submittedName>
        <fullName evidence="7">Type VI secretion system membrane subunit TssM</fullName>
    </submittedName>
</protein>
<dbReference type="Pfam" id="PF14331">
    <property type="entry name" value="IcmF-related_N"/>
    <property type="match status" value="1"/>
</dbReference>
<evidence type="ECO:0000259" key="4">
    <source>
        <dbReference type="Pfam" id="PF06761"/>
    </source>
</evidence>
<feature type="domain" description="Type VI secretion system component TssM1 N-terminal" evidence="5">
    <location>
        <begin position="187"/>
        <end position="441"/>
    </location>
</feature>
<dbReference type="InterPro" id="IPR025743">
    <property type="entry name" value="TssM1_N"/>
</dbReference>
<evidence type="ECO:0000256" key="2">
    <source>
        <dbReference type="SAM" id="Phobius"/>
    </source>
</evidence>
<sequence length="1271" mass="139066">MKRFLQLLLDARTLGVLGVALLLALVFASPLAAQVKLLVAVAVLGLPALVVLGRWLMQLWRGRRSAKRLEHALDEDLERAVRSDTTDSASQTKELREQLLGAIKRIKSSKLGQCSGQAALYELPWYMVIGHPSAGKSTAVVQSGLTFPFPHGKDNILRGIGGTRNCDWFFTSEGILLDTAGRYAMEQEHRTEWMSFLAMLKQHRPRAPINGIVVAASVAMLRDATPDAVISLGRELRARVQELTDALEVFAPVYLLFTKADLIPGFADFFADRDAHEREQVWGATLPYHTGGSDAVAQFDRHFRELQDGLKEAALVRMGLHRGQALPPAVLAFPLEFAVLQPALRSFIATLFDENPYQFRPVFRGFYFTSAVQPAETHSPDRNGVAQRFALTRPGEQPPAPAATEQGYFLKGLFSKVIFADRHLVRQHTSRAKQRLRTLSYAGGVLTLALLLAGWSWSYVGNRQLVASVQADLEKARQLQADRVDLASRLEALELLQNRLEELAAWREQRPWSLGLGLDQGDAVELRLRQEVFQGLRRVMLEPVAQALEAYLGEVNRHADQLRPLGRAVADAPPAAMASASAVAGTAAVAATPSRYAEASATEVEDAYKALKTYLMLAERQRMESGHLTDQITRFWRGWLDDNRGTMPREQLMRSAERLITFSMAHLQDPLFPVIGNNFGLVDQTRENLRRVVQGTPAIERVYADMKARASTRYAPMTVARIVGERDKALVAGSQVVSGAFTREAWQGYIKAAITEAAHNELQSVDWVLKTSTRDDLSLQGSPEQIHKTLTERYKSEYVREWQRFMQGVAVADFASFEAAVEHMNRLGDPAESPLRKLLATLFEQTSWDNPSLLDEQAAQAREGVLDWVKHSLQRLSSAPVDVKVGTGDAGPGEGGRTMGAVGREFSAVARLLAAREGGSSLQDSYFQQLGRLRSRFNTMKNQGDAGPPTRQLMAATFEGQASELSEALRFVEEQMLTGASDSAKATLKPLLVRPLIQAFAVLVVPAEDELNRLWTAQVLQPFQQTLASKYPFDAASRVEAAPAEIARVFGPTGTVARFATEVLGPLVTRRGDEISPRHWAQLGLRLRPAFVEGLPLWVAALDGAASAAPPGAGVAAAAQLSFQLRPMGAPGFIEYTVEIDGQTLRYRNGEATWSGFVWPNTTHTPGVRISGIALDGRAVELFNAPGAYGFERLIDAAQVRKLPDGVRELSWGEGAQAIALQYRAITSPGPVTPSRSGGGLRGLSLPTLVAGEERPAATGVATLPAPGAAQ</sequence>